<gene>
    <name evidence="1" type="ORF">AABB28_00095</name>
</gene>
<accession>A0AAN0NEZ0</accession>
<evidence type="ECO:0000313" key="1">
    <source>
        <dbReference type="EMBL" id="WZU63781.1"/>
    </source>
</evidence>
<keyword evidence="2" id="KW-1185">Reference proteome</keyword>
<sequence>MSEKEEYVDKVSAIARLRFANPEDALREVAEQILAGNNDPLFRLMLASMIHPDRRPVSGRKLVLSGPKSRPPKARNRALEDFIELNADIHKVPHKIAIEEAMRKFSVSRTVVTDALALARGDRDAEYFAEYKTQVLDLAERGCQEYQPVWSPRK</sequence>
<proteinExistence type="predicted"/>
<dbReference type="Proteomes" id="UP001451782">
    <property type="component" value="Chromosome"/>
</dbReference>
<dbReference type="KEGG" id="yag:AABB28_00095"/>
<dbReference type="RefSeq" id="WP_342070156.1">
    <property type="nucleotide sequence ID" value="NZ_CP151762.1"/>
</dbReference>
<dbReference type="EMBL" id="CP151762">
    <property type="protein sequence ID" value="WZU63781.1"/>
    <property type="molecule type" value="Genomic_DNA"/>
</dbReference>
<reference evidence="1 2" key="1">
    <citation type="submission" date="2024-04" db="EMBL/GenBank/DDBJ databases">
        <title>Phylogenomic analyses of a clade within the roseobacter group suggest taxonomic reassignments of species of the genera Aestuariivita, Citreicella, Loktanella, Nautella, Pelagibaca, Ruegeria, Thalassobius, Thiobacimonas and Tropicibacter, and the proposal o.</title>
        <authorList>
            <person name="Jeon C.O."/>
        </authorList>
    </citation>
    <scope>NUCLEOTIDE SEQUENCE [LARGE SCALE GENOMIC DNA]</scope>
    <source>
        <strain evidence="1 2">G8-12</strain>
    </source>
</reference>
<evidence type="ECO:0000313" key="2">
    <source>
        <dbReference type="Proteomes" id="UP001451782"/>
    </source>
</evidence>
<dbReference type="AlphaFoldDB" id="A0AAN0NEZ0"/>
<organism evidence="1 2">
    <name type="scientific">Yoonia algicola</name>
    <dbReference type="NCBI Taxonomy" id="3137368"/>
    <lineage>
        <taxon>Bacteria</taxon>
        <taxon>Pseudomonadati</taxon>
        <taxon>Pseudomonadota</taxon>
        <taxon>Alphaproteobacteria</taxon>
        <taxon>Rhodobacterales</taxon>
        <taxon>Paracoccaceae</taxon>
        <taxon>Yoonia</taxon>
    </lineage>
</organism>
<name>A0AAN0NEZ0_9RHOB</name>
<protein>
    <submittedName>
        <fullName evidence="1">Uncharacterized protein</fullName>
    </submittedName>
</protein>